<keyword evidence="2 4" id="KW-0547">Nucleotide-binding</keyword>
<dbReference type="PANTHER" id="PTHR43334:SF1">
    <property type="entry name" value="3-HYDROXYPROPIONATE--COA LIGASE [ADP-FORMING]"/>
    <property type="match status" value="1"/>
</dbReference>
<evidence type="ECO:0000256" key="2">
    <source>
        <dbReference type="ARBA" id="ARBA00022741"/>
    </source>
</evidence>
<dbReference type="EMBL" id="NJIH01000003">
    <property type="protein sequence ID" value="OWT63999.1"/>
    <property type="molecule type" value="Genomic_DNA"/>
</dbReference>
<dbReference type="AlphaFoldDB" id="A0A225MZ84"/>
<proteinExistence type="predicted"/>
<name>A0A225MZ84_9BURK</name>
<gene>
    <name evidence="6" type="ORF">CEY11_06790</name>
</gene>
<evidence type="ECO:0000259" key="5">
    <source>
        <dbReference type="PROSITE" id="PS50975"/>
    </source>
</evidence>
<dbReference type="GO" id="GO:0016874">
    <property type="term" value="F:ligase activity"/>
    <property type="evidence" value="ECO:0007669"/>
    <property type="project" value="UniProtKB-KW"/>
</dbReference>
<reference evidence="7" key="1">
    <citation type="submission" date="2017-06" db="EMBL/GenBank/DDBJ databases">
        <title>Herbaspirillum phytohormonus sp. nov., isolated from the root nodule of Robinia pseudoacacia in lead-zinc mine.</title>
        <authorList>
            <person name="Fan M."/>
            <person name="Lin Y."/>
        </authorList>
    </citation>
    <scope>NUCLEOTIDE SEQUENCE [LARGE SCALE GENOMIC DNA]</scope>
    <source>
        <strain evidence="7">SC-089</strain>
    </source>
</reference>
<feature type="domain" description="ATP-grasp" evidence="5">
    <location>
        <begin position="42"/>
        <end position="78"/>
    </location>
</feature>
<accession>A0A225MZ84</accession>
<dbReference type="InterPro" id="IPR051538">
    <property type="entry name" value="Acyl-CoA_Synth/Transferase"/>
</dbReference>
<dbReference type="InterPro" id="IPR013815">
    <property type="entry name" value="ATP_grasp_subdomain_1"/>
</dbReference>
<dbReference type="Gene3D" id="3.30.1490.20">
    <property type="entry name" value="ATP-grasp fold, A domain"/>
    <property type="match status" value="1"/>
</dbReference>
<evidence type="ECO:0000256" key="1">
    <source>
        <dbReference type="ARBA" id="ARBA00022598"/>
    </source>
</evidence>
<dbReference type="PROSITE" id="PS50975">
    <property type="entry name" value="ATP_GRASP"/>
    <property type="match status" value="1"/>
</dbReference>
<comment type="caution">
    <text evidence="6">The sequence shown here is derived from an EMBL/GenBank/DDBJ whole genome shotgun (WGS) entry which is preliminary data.</text>
</comment>
<evidence type="ECO:0000256" key="3">
    <source>
        <dbReference type="ARBA" id="ARBA00022840"/>
    </source>
</evidence>
<organism evidence="6 7">
    <name type="scientific">Candidimonas nitroreducens</name>
    <dbReference type="NCBI Taxonomy" id="683354"/>
    <lineage>
        <taxon>Bacteria</taxon>
        <taxon>Pseudomonadati</taxon>
        <taxon>Pseudomonadota</taxon>
        <taxon>Betaproteobacteria</taxon>
        <taxon>Burkholderiales</taxon>
        <taxon>Alcaligenaceae</taxon>
        <taxon>Candidimonas</taxon>
    </lineage>
</organism>
<sequence>MTTAIGLCNLPGASMDAVKTARHLIEQAKAAKRDALDEPAAKRVLQAFGIKTPSSAVIQSADDIDKALQGLTTPVVLKLISPDVLHKSDFSAVILGLSDAPAIAGAMRDISQRCLEHGYEVDGFLLEETIGHGHEIVIGGYRDDAFGPVIMFGLGGVFVEILQDVTFRICPITEIDAKEMIEELRGAPLLQGARGGIAVPGQILVNALLAVGGQHGLLVELADLVKELDINPLLAGAQGVTALDARIVFAGD</sequence>
<keyword evidence="3 4" id="KW-0067">ATP-binding</keyword>
<dbReference type="GO" id="GO:0046872">
    <property type="term" value="F:metal ion binding"/>
    <property type="evidence" value="ECO:0007669"/>
    <property type="project" value="InterPro"/>
</dbReference>
<keyword evidence="7" id="KW-1185">Reference proteome</keyword>
<dbReference type="InterPro" id="IPR011761">
    <property type="entry name" value="ATP-grasp"/>
</dbReference>
<protein>
    <submittedName>
        <fullName evidence="6">Acetyl-CoA synthetase</fullName>
    </submittedName>
</protein>
<keyword evidence="1" id="KW-0436">Ligase</keyword>
<dbReference type="Proteomes" id="UP000214603">
    <property type="component" value="Unassembled WGS sequence"/>
</dbReference>
<evidence type="ECO:0000256" key="4">
    <source>
        <dbReference type="PROSITE-ProRule" id="PRU00409"/>
    </source>
</evidence>
<dbReference type="PANTHER" id="PTHR43334">
    <property type="entry name" value="ACETATE--COA LIGASE [ADP-FORMING]"/>
    <property type="match status" value="1"/>
</dbReference>
<dbReference type="SUPFAM" id="SSF56059">
    <property type="entry name" value="Glutathione synthetase ATP-binding domain-like"/>
    <property type="match status" value="1"/>
</dbReference>
<dbReference type="Gene3D" id="3.30.470.20">
    <property type="entry name" value="ATP-grasp fold, B domain"/>
    <property type="match status" value="1"/>
</dbReference>
<dbReference type="Pfam" id="PF13549">
    <property type="entry name" value="ATP-grasp_5"/>
    <property type="match status" value="1"/>
</dbReference>
<dbReference type="GO" id="GO:0005524">
    <property type="term" value="F:ATP binding"/>
    <property type="evidence" value="ECO:0007669"/>
    <property type="project" value="UniProtKB-UniRule"/>
</dbReference>
<evidence type="ECO:0000313" key="7">
    <source>
        <dbReference type="Proteomes" id="UP000214603"/>
    </source>
</evidence>
<evidence type="ECO:0000313" key="6">
    <source>
        <dbReference type="EMBL" id="OWT63999.1"/>
    </source>
</evidence>